<evidence type="ECO:0000313" key="2">
    <source>
        <dbReference type="EMBL" id="NYH53225.1"/>
    </source>
</evidence>
<keyword evidence="1" id="KW-0472">Membrane</keyword>
<dbReference type="AlphaFoldDB" id="A0A7Y9XF51"/>
<dbReference type="RefSeq" id="WP_170293597.1">
    <property type="nucleotide sequence ID" value="NZ_JACCHL010000001.1"/>
</dbReference>
<keyword evidence="1" id="KW-0812">Transmembrane</keyword>
<comment type="caution">
    <text evidence="2">The sequence shown here is derived from an EMBL/GenBank/DDBJ whole genome shotgun (WGS) entry which is preliminary data.</text>
</comment>
<reference evidence="2 3" key="1">
    <citation type="submission" date="2020-07" db="EMBL/GenBank/DDBJ databases">
        <title>Sequencing the genomes of 1000 actinobacteria strains.</title>
        <authorList>
            <person name="Klenk H.-P."/>
        </authorList>
    </citation>
    <scope>NUCLEOTIDE SEQUENCE [LARGE SCALE GENOMIC DNA]</scope>
    <source>
        <strain evidence="2 3">DSM 45278</strain>
    </source>
</reference>
<keyword evidence="1" id="KW-1133">Transmembrane helix</keyword>
<evidence type="ECO:0000313" key="3">
    <source>
        <dbReference type="Proteomes" id="UP000584931"/>
    </source>
</evidence>
<protein>
    <submittedName>
        <fullName evidence="2">Flp pilus assembly protein TadB</fullName>
    </submittedName>
</protein>
<sequence>MVYFILVLLAVWLVLTILGMVVKGLLWLAFIGAALFVATAVWGRIQSRKRA</sequence>
<dbReference type="Proteomes" id="UP000584931">
    <property type="component" value="Unassembled WGS sequence"/>
</dbReference>
<name>A0A7Y9XF51_9ACTN</name>
<evidence type="ECO:0000256" key="1">
    <source>
        <dbReference type="SAM" id="Phobius"/>
    </source>
</evidence>
<proteinExistence type="predicted"/>
<feature type="transmembrane region" description="Helical" evidence="1">
    <location>
        <begin position="29"/>
        <end position="45"/>
    </location>
</feature>
<gene>
    <name evidence="2" type="ORF">HNR06_002814</name>
</gene>
<accession>A0A7Y9XF51</accession>
<organism evidence="2 3">
    <name type="scientific">Nocardiopsis sinuspersici</name>
    <dbReference type="NCBI Taxonomy" id="501010"/>
    <lineage>
        <taxon>Bacteria</taxon>
        <taxon>Bacillati</taxon>
        <taxon>Actinomycetota</taxon>
        <taxon>Actinomycetes</taxon>
        <taxon>Streptosporangiales</taxon>
        <taxon>Nocardiopsidaceae</taxon>
        <taxon>Nocardiopsis</taxon>
    </lineage>
</organism>
<dbReference type="EMBL" id="JACCHL010000001">
    <property type="protein sequence ID" value="NYH53225.1"/>
    <property type="molecule type" value="Genomic_DNA"/>
</dbReference>